<organism evidence="2 3">
    <name type="scientific">Amycolatopsis acididurans</name>
    <dbReference type="NCBI Taxonomy" id="2724524"/>
    <lineage>
        <taxon>Bacteria</taxon>
        <taxon>Bacillati</taxon>
        <taxon>Actinomycetota</taxon>
        <taxon>Actinomycetes</taxon>
        <taxon>Pseudonocardiales</taxon>
        <taxon>Pseudonocardiaceae</taxon>
        <taxon>Amycolatopsis</taxon>
    </lineage>
</organism>
<dbReference type="Proteomes" id="UP000715441">
    <property type="component" value="Unassembled WGS sequence"/>
</dbReference>
<feature type="repeat" description="TPR" evidence="1">
    <location>
        <begin position="309"/>
        <end position="342"/>
    </location>
</feature>
<dbReference type="SUPFAM" id="SSF48452">
    <property type="entry name" value="TPR-like"/>
    <property type="match status" value="1"/>
</dbReference>
<keyword evidence="3" id="KW-1185">Reference proteome</keyword>
<sequence length="381" mass="42452">MRTHAAKPLPEGDNLLRRWKSWELGENKPGPHYAPLIAATLGTVSAALFPPVERTESGLTVLTATGMDTMEIVSRLQASDINDATLEGLRITVEKLCSEYPYMPPETLIPEGRQWLRRIVEMQDQRLSFRQRRQTLELAGWLALLVGCLEYDLGDRRSAEATRKMALSLGQDVGSGGILGWAHEMRAWFALTSGDYRGVLAAAEAGQVAAGNHSVGVQLIAQEAKAWARLGRKDEMERALERGRVMLEAMPYPDNTDNHFVVDPAKYDFYVMDCYRHIGEDRLAETLAQEVIRSGTDFNGDERKPMRVAEARITLGVAAAREGDLDEALTYGRRAIEAPRKSLPSIALVSQDLASVLAERYNGQSDADEYRHDLMRIQQGR</sequence>
<accession>A0ABX1J0L9</accession>
<evidence type="ECO:0000256" key="1">
    <source>
        <dbReference type="PROSITE-ProRule" id="PRU00339"/>
    </source>
</evidence>
<dbReference type="InterPro" id="IPR019734">
    <property type="entry name" value="TPR_rpt"/>
</dbReference>
<comment type="caution">
    <text evidence="2">The sequence shown here is derived from an EMBL/GenBank/DDBJ whole genome shotgun (WGS) entry which is preliminary data.</text>
</comment>
<protein>
    <submittedName>
        <fullName evidence="2">Tetratricopeptide repeat protein</fullName>
    </submittedName>
</protein>
<evidence type="ECO:0000313" key="3">
    <source>
        <dbReference type="Proteomes" id="UP000715441"/>
    </source>
</evidence>
<dbReference type="EMBL" id="JAAXLS010000005">
    <property type="protein sequence ID" value="NKQ53323.1"/>
    <property type="molecule type" value="Genomic_DNA"/>
</dbReference>
<dbReference type="Gene3D" id="1.25.40.10">
    <property type="entry name" value="Tetratricopeptide repeat domain"/>
    <property type="match status" value="1"/>
</dbReference>
<reference evidence="2 3" key="1">
    <citation type="submission" date="2020-04" db="EMBL/GenBank/DDBJ databases">
        <title>Novel species.</title>
        <authorList>
            <person name="Teo W.F.A."/>
            <person name="Lipun K."/>
            <person name="Srisuk N."/>
            <person name="Duangmal K."/>
        </authorList>
    </citation>
    <scope>NUCLEOTIDE SEQUENCE [LARGE SCALE GENOMIC DNA]</scope>
    <source>
        <strain evidence="2 3">K13G38</strain>
    </source>
</reference>
<gene>
    <name evidence="2" type="ORF">HFP15_10560</name>
</gene>
<keyword evidence="1" id="KW-0802">TPR repeat</keyword>
<dbReference type="PROSITE" id="PS50005">
    <property type="entry name" value="TPR"/>
    <property type="match status" value="1"/>
</dbReference>
<name>A0ABX1J0L9_9PSEU</name>
<dbReference type="InterPro" id="IPR011990">
    <property type="entry name" value="TPR-like_helical_dom_sf"/>
</dbReference>
<proteinExistence type="predicted"/>
<evidence type="ECO:0000313" key="2">
    <source>
        <dbReference type="EMBL" id="NKQ53323.1"/>
    </source>
</evidence>